<dbReference type="EMBL" id="LR902769">
    <property type="protein sequence ID" value="CAD7251068.1"/>
    <property type="molecule type" value="Genomic_DNA"/>
</dbReference>
<keyword evidence="1" id="KW-0812">Transmembrane</keyword>
<sequence>MEIPPVFKTVFGYNGVIDGAPQPSIGPDGPMDWRTSIFTHFLKDDSMTNSNLIRSSVVPGSEIMNILEDPETVNKLMTEFRNKDLFLSSLSSNDTPEQKNEMEPFVWALVGVSAVLLVLLIAGAFVYYVKFS</sequence>
<feature type="transmembrane region" description="Helical" evidence="1">
    <location>
        <begin position="105"/>
        <end position="129"/>
    </location>
</feature>
<name>A0A7R9FQK6_9CRUS</name>
<reference evidence="2" key="1">
    <citation type="submission" date="2020-11" db="EMBL/GenBank/DDBJ databases">
        <authorList>
            <person name="Tran Van P."/>
        </authorList>
    </citation>
    <scope>NUCLEOTIDE SEQUENCE</scope>
</reference>
<dbReference type="EMBL" id="CAJPEV010003252">
    <property type="protein sequence ID" value="CAG0899331.1"/>
    <property type="molecule type" value="Genomic_DNA"/>
</dbReference>
<keyword evidence="1" id="KW-0472">Membrane</keyword>
<dbReference type="Proteomes" id="UP000677054">
    <property type="component" value="Unassembled WGS sequence"/>
</dbReference>
<proteinExistence type="predicted"/>
<keyword evidence="3" id="KW-1185">Reference proteome</keyword>
<evidence type="ECO:0000313" key="2">
    <source>
        <dbReference type="EMBL" id="CAD7251068.1"/>
    </source>
</evidence>
<feature type="non-terminal residue" evidence="2">
    <location>
        <position position="132"/>
    </location>
</feature>
<organism evidence="2">
    <name type="scientific">Darwinula stevensoni</name>
    <dbReference type="NCBI Taxonomy" id="69355"/>
    <lineage>
        <taxon>Eukaryota</taxon>
        <taxon>Metazoa</taxon>
        <taxon>Ecdysozoa</taxon>
        <taxon>Arthropoda</taxon>
        <taxon>Crustacea</taxon>
        <taxon>Oligostraca</taxon>
        <taxon>Ostracoda</taxon>
        <taxon>Podocopa</taxon>
        <taxon>Podocopida</taxon>
        <taxon>Darwinulocopina</taxon>
        <taxon>Darwinuloidea</taxon>
        <taxon>Darwinulidae</taxon>
        <taxon>Darwinula</taxon>
    </lineage>
</organism>
<gene>
    <name evidence="2" type="ORF">DSTB1V02_LOCUS10835</name>
</gene>
<accession>A0A7R9FQK6</accession>
<dbReference type="AlphaFoldDB" id="A0A7R9FQK6"/>
<dbReference type="OrthoDB" id="6379298at2759"/>
<keyword evidence="1" id="KW-1133">Transmembrane helix</keyword>
<evidence type="ECO:0000256" key="1">
    <source>
        <dbReference type="SAM" id="Phobius"/>
    </source>
</evidence>
<protein>
    <submittedName>
        <fullName evidence="2">Uncharacterized protein</fullName>
    </submittedName>
</protein>
<evidence type="ECO:0000313" key="3">
    <source>
        <dbReference type="Proteomes" id="UP000677054"/>
    </source>
</evidence>